<dbReference type="Gene3D" id="3.40.50.1390">
    <property type="entry name" value="Resolvase, N-terminal catalytic domain"/>
    <property type="match status" value="1"/>
</dbReference>
<evidence type="ECO:0000259" key="8">
    <source>
        <dbReference type="PROSITE" id="PS51736"/>
    </source>
</evidence>
<keyword evidence="11" id="KW-1185">Reference proteome</keyword>
<evidence type="ECO:0000256" key="4">
    <source>
        <dbReference type="ARBA" id="ARBA00023125"/>
    </source>
</evidence>
<reference evidence="9 11" key="1">
    <citation type="journal article" date="2022" name="Curr. Microbiol.">
        <title>Xanthomonas indica sp. nov., a Novel Member of Non-Pathogenic Xanthomonas Community from Healthy Rice Seeds.</title>
        <authorList>
            <person name="Rana R."/>
            <person name="Madhavan V.N."/>
            <person name="Saroha T."/>
            <person name="Bansal K."/>
            <person name="Kaur A."/>
            <person name="Sonti R.V."/>
            <person name="Patel H.K."/>
            <person name="Patil P.B."/>
        </authorList>
    </citation>
    <scope>NUCLEOTIDE SEQUENCE [LARGE SCALE GENOMIC DNA]</scope>
    <source>
        <strain evidence="9 11">PPL560</strain>
    </source>
</reference>
<dbReference type="CDD" id="cd00569">
    <property type="entry name" value="HTH_Hin_like"/>
    <property type="match status" value="1"/>
</dbReference>
<dbReference type="InterPro" id="IPR050639">
    <property type="entry name" value="SSR_resolvase"/>
</dbReference>
<dbReference type="InterPro" id="IPR036162">
    <property type="entry name" value="Resolvase-like_N_sf"/>
</dbReference>
<dbReference type="EMBL" id="CP131914">
    <property type="protein sequence ID" value="XCI79399.1"/>
    <property type="molecule type" value="Genomic_DNA"/>
</dbReference>
<evidence type="ECO:0000256" key="3">
    <source>
        <dbReference type="ARBA" id="ARBA00023100"/>
    </source>
</evidence>
<evidence type="ECO:0000256" key="2">
    <source>
        <dbReference type="ARBA" id="ARBA00022908"/>
    </source>
</evidence>
<sequence length="189" mass="20974">MAKVGYGRVSSQGQSLDVQLEKLAKAGCTKVYREKRSGRQADNRPELQAALEYVREGDVLVVSRLDRIARSVIDLAKIADLLKRKGVSLQVLDQGLDTSTSEGKLMFNLLGAFAEFEADIRAERQADGIALAKRKGVKFGRKKALTEAQEERIRKMRAEEGFSIEQLAERFGISRSSVYRALQLQAATV</sequence>
<dbReference type="InterPro" id="IPR009057">
    <property type="entry name" value="Homeodomain-like_sf"/>
</dbReference>
<dbReference type="SMART" id="SM00857">
    <property type="entry name" value="Resolvase"/>
    <property type="match status" value="1"/>
</dbReference>
<dbReference type="AlphaFoldDB" id="A0AAU8I293"/>
<dbReference type="CDD" id="cd03768">
    <property type="entry name" value="SR_ResInv"/>
    <property type="match status" value="1"/>
</dbReference>
<feature type="domain" description="HTH cro/C1-type" evidence="7">
    <location>
        <begin position="153"/>
        <end position="180"/>
    </location>
</feature>
<dbReference type="Pfam" id="PF02796">
    <property type="entry name" value="HTH_7"/>
    <property type="match status" value="1"/>
</dbReference>
<evidence type="ECO:0000256" key="6">
    <source>
        <dbReference type="PIRSR" id="PIRSR606118-50"/>
    </source>
</evidence>
<dbReference type="GO" id="GO:0000150">
    <property type="term" value="F:DNA strand exchange activity"/>
    <property type="evidence" value="ECO:0007669"/>
    <property type="project" value="UniProtKB-KW"/>
</dbReference>
<feature type="domain" description="Resolvase/invertase-type recombinase catalytic" evidence="8">
    <location>
        <begin position="2"/>
        <end position="136"/>
    </location>
</feature>
<accession>A0AAU8I293</accession>
<evidence type="ECO:0000313" key="9">
    <source>
        <dbReference type="EMBL" id="MCI2260913.1"/>
    </source>
</evidence>
<keyword evidence="4" id="KW-0238">DNA-binding</keyword>
<reference evidence="10" key="3">
    <citation type="submission" date="2023-08" db="EMBL/GenBank/DDBJ databases">
        <title>Complete genome sequence of Xanthomonas indica.</title>
        <authorList>
            <person name="Patil P.B."/>
            <person name="Rana R."/>
        </authorList>
    </citation>
    <scope>NUCLEOTIDE SEQUENCE</scope>
    <source>
        <strain evidence="10">PPL560</strain>
    </source>
</reference>
<dbReference type="Proteomes" id="UP001430647">
    <property type="component" value="Unassembled WGS sequence"/>
</dbReference>
<evidence type="ECO:0000259" key="7">
    <source>
        <dbReference type="PROSITE" id="PS50943"/>
    </source>
</evidence>
<dbReference type="Pfam" id="PF00239">
    <property type="entry name" value="Resolvase"/>
    <property type="match status" value="1"/>
</dbReference>
<dbReference type="GO" id="GO:0015074">
    <property type="term" value="P:DNA integration"/>
    <property type="evidence" value="ECO:0007669"/>
    <property type="project" value="UniProtKB-KW"/>
</dbReference>
<dbReference type="InterPro" id="IPR006120">
    <property type="entry name" value="Resolvase_HTH_dom"/>
</dbReference>
<dbReference type="Gene3D" id="1.10.10.60">
    <property type="entry name" value="Homeodomain-like"/>
    <property type="match status" value="1"/>
</dbReference>
<evidence type="ECO:0000313" key="11">
    <source>
        <dbReference type="Proteomes" id="UP001430647"/>
    </source>
</evidence>
<dbReference type="PROSITE" id="PS00398">
    <property type="entry name" value="RECOMBINASES_2"/>
    <property type="match status" value="1"/>
</dbReference>
<dbReference type="PROSITE" id="PS50943">
    <property type="entry name" value="HTH_CROC1"/>
    <property type="match status" value="1"/>
</dbReference>
<evidence type="ECO:0000256" key="1">
    <source>
        <dbReference type="ARBA" id="ARBA00009913"/>
    </source>
</evidence>
<protein>
    <submittedName>
        <fullName evidence="10">Recombinase family protein</fullName>
    </submittedName>
</protein>
<dbReference type="InterPro" id="IPR006119">
    <property type="entry name" value="Resolv_N"/>
</dbReference>
<dbReference type="KEGG" id="xin:Q7W82_14075"/>
<dbReference type="PANTHER" id="PTHR30461">
    <property type="entry name" value="DNA-INVERTASE FROM LAMBDOID PROPHAGE"/>
    <property type="match status" value="1"/>
</dbReference>
<reference evidence="9" key="2">
    <citation type="submission" date="2022-01" db="EMBL/GenBank/DDBJ databases">
        <authorList>
            <person name="Rana R."/>
            <person name="Patil P.B."/>
        </authorList>
    </citation>
    <scope>NUCLEOTIDE SEQUENCE</scope>
    <source>
        <strain evidence="9">PPL560</strain>
    </source>
</reference>
<evidence type="ECO:0000313" key="10">
    <source>
        <dbReference type="EMBL" id="XCI79399.1"/>
    </source>
</evidence>
<dbReference type="RefSeq" id="WP_242159024.1">
    <property type="nucleotide sequence ID" value="NZ_CP131914.1"/>
</dbReference>
<evidence type="ECO:0000256" key="5">
    <source>
        <dbReference type="ARBA" id="ARBA00023172"/>
    </source>
</evidence>
<proteinExistence type="inferred from homology"/>
<dbReference type="EMBL" id="JAKJPQ010000003">
    <property type="protein sequence ID" value="MCI2260913.1"/>
    <property type="molecule type" value="Genomic_DNA"/>
</dbReference>
<feature type="active site" description="O-(5'-phospho-DNA)-serine intermediate" evidence="6">
    <location>
        <position position="10"/>
    </location>
</feature>
<comment type="similarity">
    <text evidence="1">Belongs to the site-specific recombinase resolvase family.</text>
</comment>
<dbReference type="InterPro" id="IPR006118">
    <property type="entry name" value="Recombinase_CS"/>
</dbReference>
<keyword evidence="2" id="KW-0229">DNA integration</keyword>
<dbReference type="PANTHER" id="PTHR30461:SF26">
    <property type="entry name" value="RESOLVASE HOMOLOG YNEB"/>
    <property type="match status" value="1"/>
</dbReference>
<dbReference type="PROSITE" id="PS51736">
    <property type="entry name" value="RECOMBINASES_3"/>
    <property type="match status" value="1"/>
</dbReference>
<gene>
    <name evidence="9" type="ORF">L3V74_05110</name>
    <name evidence="10" type="ORF">Q7W82_14075</name>
</gene>
<dbReference type="SUPFAM" id="SSF46689">
    <property type="entry name" value="Homeodomain-like"/>
    <property type="match status" value="1"/>
</dbReference>
<organism evidence="10">
    <name type="scientific">Xanthomonas indica</name>
    <dbReference type="NCBI Taxonomy" id="2912242"/>
    <lineage>
        <taxon>Bacteria</taxon>
        <taxon>Pseudomonadati</taxon>
        <taxon>Pseudomonadota</taxon>
        <taxon>Gammaproteobacteria</taxon>
        <taxon>Lysobacterales</taxon>
        <taxon>Lysobacteraceae</taxon>
        <taxon>Xanthomonas</taxon>
    </lineage>
</organism>
<dbReference type="SUPFAM" id="SSF53041">
    <property type="entry name" value="Resolvase-like"/>
    <property type="match status" value="1"/>
</dbReference>
<keyword evidence="5" id="KW-0233">DNA recombination</keyword>
<dbReference type="FunFam" id="3.40.50.1390:FF:000001">
    <property type="entry name" value="DNA recombinase"/>
    <property type="match status" value="1"/>
</dbReference>
<keyword evidence="3" id="KW-0230">DNA invertase</keyword>
<name>A0AAU8I293_9XANT</name>
<dbReference type="InterPro" id="IPR001387">
    <property type="entry name" value="Cro/C1-type_HTH"/>
</dbReference>
<dbReference type="GO" id="GO:0003677">
    <property type="term" value="F:DNA binding"/>
    <property type="evidence" value="ECO:0007669"/>
    <property type="project" value="UniProtKB-KW"/>
</dbReference>